<organism evidence="2 3">
    <name type="scientific">Araneus ventricosus</name>
    <name type="common">Orbweaver spider</name>
    <name type="synonym">Epeira ventricosa</name>
    <dbReference type="NCBI Taxonomy" id="182803"/>
    <lineage>
        <taxon>Eukaryota</taxon>
        <taxon>Metazoa</taxon>
        <taxon>Ecdysozoa</taxon>
        <taxon>Arthropoda</taxon>
        <taxon>Chelicerata</taxon>
        <taxon>Arachnida</taxon>
        <taxon>Araneae</taxon>
        <taxon>Araneomorphae</taxon>
        <taxon>Entelegynae</taxon>
        <taxon>Araneoidea</taxon>
        <taxon>Araneidae</taxon>
        <taxon>Araneus</taxon>
    </lineage>
</organism>
<dbReference type="PANTHER" id="PTHR19446">
    <property type="entry name" value="REVERSE TRANSCRIPTASES"/>
    <property type="match status" value="1"/>
</dbReference>
<dbReference type="InterPro" id="IPR043502">
    <property type="entry name" value="DNA/RNA_pol_sf"/>
</dbReference>
<evidence type="ECO:0000259" key="1">
    <source>
        <dbReference type="PROSITE" id="PS50878"/>
    </source>
</evidence>
<proteinExistence type="predicted"/>
<dbReference type="Proteomes" id="UP000499080">
    <property type="component" value="Unassembled WGS sequence"/>
</dbReference>
<keyword evidence="3" id="KW-1185">Reference proteome</keyword>
<dbReference type="PROSITE" id="PS50878">
    <property type="entry name" value="RT_POL"/>
    <property type="match status" value="1"/>
</dbReference>
<dbReference type="InterPro" id="IPR000477">
    <property type="entry name" value="RT_dom"/>
</dbReference>
<dbReference type="EMBL" id="BGPR01026044">
    <property type="protein sequence ID" value="GBN95456.1"/>
    <property type="molecule type" value="Genomic_DNA"/>
</dbReference>
<dbReference type="CDD" id="cd01650">
    <property type="entry name" value="RT_nLTR_like"/>
    <property type="match status" value="1"/>
</dbReference>
<dbReference type="InterPro" id="IPR036691">
    <property type="entry name" value="Endo/exonu/phosph_ase_sf"/>
</dbReference>
<name>A0A4Y2T7K5_ARAVE</name>
<dbReference type="SUPFAM" id="SSF56219">
    <property type="entry name" value="DNase I-like"/>
    <property type="match status" value="1"/>
</dbReference>
<dbReference type="GO" id="GO:0003824">
    <property type="term" value="F:catalytic activity"/>
    <property type="evidence" value="ECO:0007669"/>
    <property type="project" value="InterPro"/>
</dbReference>
<dbReference type="OrthoDB" id="6512491at2759"/>
<reference evidence="2 3" key="1">
    <citation type="journal article" date="2019" name="Sci. Rep.">
        <title>Orb-weaving spider Araneus ventricosus genome elucidates the spidroin gene catalogue.</title>
        <authorList>
            <person name="Kono N."/>
            <person name="Nakamura H."/>
            <person name="Ohtoshi R."/>
            <person name="Moran D.A.P."/>
            <person name="Shinohara A."/>
            <person name="Yoshida Y."/>
            <person name="Fujiwara M."/>
            <person name="Mori M."/>
            <person name="Tomita M."/>
            <person name="Arakawa K."/>
        </authorList>
    </citation>
    <scope>NUCLEOTIDE SEQUENCE [LARGE SCALE GENOMIC DNA]</scope>
</reference>
<dbReference type="Pfam" id="PF00078">
    <property type="entry name" value="RVT_1"/>
    <property type="match status" value="1"/>
</dbReference>
<dbReference type="GO" id="GO:0071897">
    <property type="term" value="P:DNA biosynthetic process"/>
    <property type="evidence" value="ECO:0007669"/>
    <property type="project" value="UniProtKB-ARBA"/>
</dbReference>
<dbReference type="InterPro" id="IPR005135">
    <property type="entry name" value="Endo/exonuclease/phosphatase"/>
</dbReference>
<evidence type="ECO:0000313" key="2">
    <source>
        <dbReference type="EMBL" id="GBN95456.1"/>
    </source>
</evidence>
<protein>
    <submittedName>
        <fullName evidence="2">Retrovirus-related Pol polyprotein from type-1 retrotransposable element R1</fullName>
    </submittedName>
</protein>
<gene>
    <name evidence="2" type="primary">PO11_245</name>
    <name evidence="2" type="ORF">AVEN_29586_1</name>
</gene>
<comment type="caution">
    <text evidence="2">The sequence shown here is derived from an EMBL/GenBank/DDBJ whole genome shotgun (WGS) entry which is preliminary data.</text>
</comment>
<dbReference type="Pfam" id="PF14529">
    <property type="entry name" value="Exo_endo_phos_2"/>
    <property type="match status" value="1"/>
</dbReference>
<evidence type="ECO:0000313" key="3">
    <source>
        <dbReference type="Proteomes" id="UP000499080"/>
    </source>
</evidence>
<dbReference type="Gene3D" id="3.60.10.10">
    <property type="entry name" value="Endonuclease/exonuclease/phosphatase"/>
    <property type="match status" value="1"/>
</dbReference>
<feature type="domain" description="Reverse transcriptase" evidence="1">
    <location>
        <begin position="435"/>
        <end position="677"/>
    </location>
</feature>
<dbReference type="SUPFAM" id="SSF56672">
    <property type="entry name" value="DNA/RNA polymerases"/>
    <property type="match status" value="1"/>
</dbReference>
<sequence length="677" mass="76745">MKGLPLCWKVLVADGGKVLVAIRNKNINVIARHIGKEIVVADLLCGTSTLTVISFYIPPSQNKIQAISHLEEVIKNLSITSFILGGDINMRSLLWGPDIPDHRAYDDGGPFVDFILKHGLNIINDPNSASTFETKNGQSWIDITVSTSLLSDKIRDWKVTKEVFSDHSSLTYKIAFDTLDLIGNTSNFSQRKIFRLGNMVAKKFSEAETEIKNIHSKKGLEDWIIKLTCFIQSACRGTNSQKAVHLRVPWWDTDLDIQRKKTRALRFRYQRCKDPSQRLCRRTIFKKEARYKWMIKVKSRECFEKLCLSLTNSNPFDLPYKLATGKTKKKMVFNIVINDQGNKTKSIDETITTIVSKLFPQDLFNSETPEQAQTRVLVESYSNQFKDKIFSKQEIREAIGSMAKRKAPGLDNISVQMVEILHKKNPGILTSIFNKCLELGIFPTEWKKARLVLLGKPGKDPNLVNSYRPICLLSVISKILDKLITQRITFLLKSKGMLKSNQHGFSTGKSCETANYELHQSIQKAMKNKNKVCLLSLDVAGAFDNVWRTSILEQLIRADCPLNMFNLIKNYLLDRQVIFELNNKKWVFQAQRGVPQGSCSGPLFWNIVASTALSLVLPSGCQIQAFADDLILGISGQSANIIAQKCNKAIETLVSWGKKHKLQFNTLQLNFYSYIYS</sequence>
<dbReference type="AlphaFoldDB" id="A0A4Y2T7K5"/>
<accession>A0A4Y2T7K5</accession>